<gene>
    <name evidence="2" type="ORF">V8G54_009554</name>
</gene>
<evidence type="ECO:0000256" key="1">
    <source>
        <dbReference type="SAM" id="SignalP"/>
    </source>
</evidence>
<evidence type="ECO:0000313" key="2">
    <source>
        <dbReference type="EMBL" id="WVZ16572.1"/>
    </source>
</evidence>
<name>A0AAQ3NX01_VIGMU</name>
<reference evidence="2 3" key="1">
    <citation type="journal article" date="2023" name="Life. Sci Alliance">
        <title>Evolutionary insights into 3D genome organization and epigenetic landscape of Vigna mungo.</title>
        <authorList>
            <person name="Junaid A."/>
            <person name="Singh B."/>
            <person name="Bhatia S."/>
        </authorList>
    </citation>
    <scope>NUCLEOTIDE SEQUENCE [LARGE SCALE GENOMIC DNA]</scope>
    <source>
        <strain evidence="2">Urdbean</strain>
    </source>
</reference>
<dbReference type="AlphaFoldDB" id="A0AAQ3NX01"/>
<dbReference type="EMBL" id="CP144698">
    <property type="protein sequence ID" value="WVZ16572.1"/>
    <property type="molecule type" value="Genomic_DNA"/>
</dbReference>
<protein>
    <submittedName>
        <fullName evidence="2">Uncharacterized protein</fullName>
    </submittedName>
</protein>
<sequence length="163" mass="18396">MLLEKLKKLLFLLLLEKIKKVVVFTTAEKVSKVVVFTTAENVSKVVVFSGDSVVGCGVNVKTIKIGKKRLRQKEEDVTDNNGARKGEETPNFSWVKREELITYEGIHTEVERNKRSNLCENWAIVTQMGSVEILHEILQVDEAAAKSVVATRVDEVRVEILRT</sequence>
<keyword evidence="3" id="KW-1185">Reference proteome</keyword>
<organism evidence="2 3">
    <name type="scientific">Vigna mungo</name>
    <name type="common">Black gram</name>
    <name type="synonym">Phaseolus mungo</name>
    <dbReference type="NCBI Taxonomy" id="3915"/>
    <lineage>
        <taxon>Eukaryota</taxon>
        <taxon>Viridiplantae</taxon>
        <taxon>Streptophyta</taxon>
        <taxon>Embryophyta</taxon>
        <taxon>Tracheophyta</taxon>
        <taxon>Spermatophyta</taxon>
        <taxon>Magnoliopsida</taxon>
        <taxon>eudicotyledons</taxon>
        <taxon>Gunneridae</taxon>
        <taxon>Pentapetalae</taxon>
        <taxon>rosids</taxon>
        <taxon>fabids</taxon>
        <taxon>Fabales</taxon>
        <taxon>Fabaceae</taxon>
        <taxon>Papilionoideae</taxon>
        <taxon>50 kb inversion clade</taxon>
        <taxon>NPAAA clade</taxon>
        <taxon>indigoferoid/millettioid clade</taxon>
        <taxon>Phaseoleae</taxon>
        <taxon>Vigna</taxon>
    </lineage>
</organism>
<feature type="signal peptide" evidence="1">
    <location>
        <begin position="1"/>
        <end position="23"/>
    </location>
</feature>
<evidence type="ECO:0000313" key="3">
    <source>
        <dbReference type="Proteomes" id="UP001374535"/>
    </source>
</evidence>
<keyword evidence="1" id="KW-0732">Signal</keyword>
<dbReference type="Proteomes" id="UP001374535">
    <property type="component" value="Chromosome 3"/>
</dbReference>
<accession>A0AAQ3NX01</accession>
<proteinExistence type="predicted"/>
<feature type="chain" id="PRO_5042925998" evidence="1">
    <location>
        <begin position="24"/>
        <end position="163"/>
    </location>
</feature>